<organism evidence="5 6">
    <name type="scientific">Scytonema hofmannii FACHB-248</name>
    <dbReference type="NCBI Taxonomy" id="1842502"/>
    <lineage>
        <taxon>Bacteria</taxon>
        <taxon>Bacillati</taxon>
        <taxon>Cyanobacteriota</taxon>
        <taxon>Cyanophyceae</taxon>
        <taxon>Nostocales</taxon>
        <taxon>Scytonemataceae</taxon>
        <taxon>Scytonema</taxon>
    </lineage>
</organism>
<dbReference type="InterPro" id="IPR001509">
    <property type="entry name" value="Epimerase_deHydtase"/>
</dbReference>
<protein>
    <submittedName>
        <fullName evidence="5">NAD(P)-dependent oxidoreductase</fullName>
    </submittedName>
</protein>
<dbReference type="EMBL" id="JACJTA010000004">
    <property type="protein sequence ID" value="MBD2603496.1"/>
    <property type="molecule type" value="Genomic_DNA"/>
</dbReference>
<gene>
    <name evidence="5" type="ORF">H6G81_02860</name>
</gene>
<feature type="domain" description="NAD-dependent epimerase/dehydratase" evidence="4">
    <location>
        <begin position="16"/>
        <end position="172"/>
    </location>
</feature>
<dbReference type="CDD" id="cd08946">
    <property type="entry name" value="SDR_e"/>
    <property type="match status" value="1"/>
</dbReference>
<dbReference type="SUPFAM" id="SSF51735">
    <property type="entry name" value="NAD(P)-binding Rossmann-fold domains"/>
    <property type="match status" value="1"/>
</dbReference>
<dbReference type="Proteomes" id="UP000660380">
    <property type="component" value="Unassembled WGS sequence"/>
</dbReference>
<keyword evidence="6" id="KW-1185">Reference proteome</keyword>
<comment type="caution">
    <text evidence="5">The sequence shown here is derived from an EMBL/GenBank/DDBJ whole genome shotgun (WGS) entry which is preliminary data.</text>
</comment>
<dbReference type="Pfam" id="PF01370">
    <property type="entry name" value="Epimerase"/>
    <property type="match status" value="1"/>
</dbReference>
<sequence length="257" mass="29329">MFQFFQVRHLPTQKVVLLTGSAGALGMSLQHELGKDYHFRCLDNRKVPHSPDFRRVNITNFKAVLKAMGGVEAVIHLAANPSVDQPWQDVYTSGINGTYNVFEAARQLGVKKIIYASTNHVSGWREVLKEPHITPEQTIRPDSIYAVGKAFGEALGQYFCDRYEMSIICLRIGWFKTEPKLYVPNDPLLATWCSPRDLAQLVKRSLEHENLGFQIFYAISKNTRRYWDISNAQAILGYEPEDNAENLLNDFGEIYDQ</sequence>
<dbReference type="RefSeq" id="WP_029637489.1">
    <property type="nucleotide sequence ID" value="NZ_JACJTA010000004.1"/>
</dbReference>
<keyword evidence="2" id="KW-0560">Oxidoreductase</keyword>
<evidence type="ECO:0000313" key="6">
    <source>
        <dbReference type="Proteomes" id="UP000660380"/>
    </source>
</evidence>
<evidence type="ECO:0000259" key="4">
    <source>
        <dbReference type="Pfam" id="PF01370"/>
    </source>
</evidence>
<keyword evidence="3" id="KW-0520">NAD</keyword>
<dbReference type="PANTHER" id="PTHR43103:SF5">
    <property type="entry name" value="4-EPIMERASE, PUTATIVE (AFU_ORTHOLOGUE AFUA_7G00360)-RELATED"/>
    <property type="match status" value="1"/>
</dbReference>
<evidence type="ECO:0000313" key="5">
    <source>
        <dbReference type="EMBL" id="MBD2603496.1"/>
    </source>
</evidence>
<name>A0ABR8GJY6_9CYAN</name>
<dbReference type="Gene3D" id="3.40.50.720">
    <property type="entry name" value="NAD(P)-binding Rossmann-like Domain"/>
    <property type="match status" value="1"/>
</dbReference>
<evidence type="ECO:0000256" key="1">
    <source>
        <dbReference type="ARBA" id="ARBA00007637"/>
    </source>
</evidence>
<reference evidence="5 6" key="1">
    <citation type="journal article" date="2020" name="ISME J.">
        <title>Comparative genomics reveals insights into cyanobacterial evolution and habitat adaptation.</title>
        <authorList>
            <person name="Chen M.Y."/>
            <person name="Teng W.K."/>
            <person name="Zhao L."/>
            <person name="Hu C.X."/>
            <person name="Zhou Y.K."/>
            <person name="Han B.P."/>
            <person name="Song L.R."/>
            <person name="Shu W.S."/>
        </authorList>
    </citation>
    <scope>NUCLEOTIDE SEQUENCE [LARGE SCALE GENOMIC DNA]</scope>
    <source>
        <strain evidence="5 6">FACHB-248</strain>
    </source>
</reference>
<dbReference type="InterPro" id="IPR036291">
    <property type="entry name" value="NAD(P)-bd_dom_sf"/>
</dbReference>
<comment type="similarity">
    <text evidence="1">Belongs to the NAD(P)-dependent epimerase/dehydratase family.</text>
</comment>
<proteinExistence type="inferred from homology"/>
<dbReference type="PANTHER" id="PTHR43103">
    <property type="entry name" value="NUCLEOSIDE-DIPHOSPHATE-SUGAR EPIMERASE"/>
    <property type="match status" value="1"/>
</dbReference>
<evidence type="ECO:0000256" key="2">
    <source>
        <dbReference type="ARBA" id="ARBA00023002"/>
    </source>
</evidence>
<evidence type="ECO:0000256" key="3">
    <source>
        <dbReference type="ARBA" id="ARBA00023027"/>
    </source>
</evidence>
<accession>A0ABR8GJY6</accession>